<keyword evidence="1" id="KW-1133">Transmembrane helix</keyword>
<keyword evidence="1" id="KW-0812">Transmembrane</keyword>
<dbReference type="EMBL" id="BART01027943">
    <property type="protein sequence ID" value="GAG99204.1"/>
    <property type="molecule type" value="Genomic_DNA"/>
</dbReference>
<gene>
    <name evidence="2" type="ORF">S01H4_49407</name>
</gene>
<evidence type="ECO:0000256" key="1">
    <source>
        <dbReference type="SAM" id="Phobius"/>
    </source>
</evidence>
<keyword evidence="1" id="KW-0472">Membrane</keyword>
<organism evidence="2">
    <name type="scientific">marine sediment metagenome</name>
    <dbReference type="NCBI Taxonomy" id="412755"/>
    <lineage>
        <taxon>unclassified sequences</taxon>
        <taxon>metagenomes</taxon>
        <taxon>ecological metagenomes</taxon>
    </lineage>
</organism>
<feature type="transmembrane region" description="Helical" evidence="1">
    <location>
        <begin position="26"/>
        <end position="42"/>
    </location>
</feature>
<dbReference type="AlphaFoldDB" id="X1BTW3"/>
<reference evidence="2" key="1">
    <citation type="journal article" date="2014" name="Front. Microbiol.">
        <title>High frequency of phylogenetically diverse reductive dehalogenase-homologous genes in deep subseafloor sedimentary metagenomes.</title>
        <authorList>
            <person name="Kawai M."/>
            <person name="Futagami T."/>
            <person name="Toyoda A."/>
            <person name="Takaki Y."/>
            <person name="Nishi S."/>
            <person name="Hori S."/>
            <person name="Arai W."/>
            <person name="Tsubouchi T."/>
            <person name="Morono Y."/>
            <person name="Uchiyama I."/>
            <person name="Ito T."/>
            <person name="Fujiyama A."/>
            <person name="Inagaki F."/>
            <person name="Takami H."/>
        </authorList>
    </citation>
    <scope>NUCLEOTIDE SEQUENCE</scope>
    <source>
        <strain evidence="2">Expedition CK06-06</strain>
    </source>
</reference>
<sequence>MSIIFICVTALHLIFADIRFRYDAYLVGLGIIMVLNFIKDYIPTKFSINEIKKSIRKITEKFSVDFSFQNVSMILVFFIIIYTSIFRTSYSFGKIIQGTTNIYEQQFQMALFLQKYYKGECIGVK</sequence>
<proteinExistence type="predicted"/>
<protein>
    <submittedName>
        <fullName evidence="2">Uncharacterized protein</fullName>
    </submittedName>
</protein>
<accession>X1BTW3</accession>
<name>X1BTW3_9ZZZZ</name>
<feature type="transmembrane region" description="Helical" evidence="1">
    <location>
        <begin position="62"/>
        <end position="85"/>
    </location>
</feature>
<comment type="caution">
    <text evidence="2">The sequence shown here is derived from an EMBL/GenBank/DDBJ whole genome shotgun (WGS) entry which is preliminary data.</text>
</comment>
<evidence type="ECO:0000313" key="2">
    <source>
        <dbReference type="EMBL" id="GAG99204.1"/>
    </source>
</evidence>